<gene>
    <name evidence="7" type="ORF">DD559_12815</name>
</gene>
<name>A0A2U0SFI7_9SPHN</name>
<evidence type="ECO:0000256" key="3">
    <source>
        <dbReference type="ARBA" id="ARBA00022989"/>
    </source>
</evidence>
<dbReference type="RefSeq" id="WP_116469517.1">
    <property type="nucleotide sequence ID" value="NZ_QENQ01000001.1"/>
</dbReference>
<keyword evidence="3 5" id="KW-1133">Transmembrane helix</keyword>
<sequence length="1406" mass="148044">MVEEMPEAQAPAPAVRKGKPLWLRIAQWIAIGVVSIAALLGLAVLGLDTQPGRRLIADQLSRLRLDSGLGFRIGRIDGSIYGAMVLRDVRVRDTKGVFATAQEIRLDWRPFAYIDNHIDIRSLESPEVRLARLPELKASGDPNAPLLPDLNIDIARLRVARIDIGPAVSGQRHLAMLRGAAHLSNGRAQIRAEGGTVAARGLAGGDRLNLRLDAVPAANRLDIDLRLDAPGSGLVAGLAGFKAPLRANVQGRGDWKHWQGRALATLGTADLADLTVVADDGRFQIRGMTHPGLYLDGPVARLTAPGLQLDSDFRWADRTANGVVKLRSAALSAEASGLVDLGNNHFRNVRLDALLRNPASIAPKLNGRSVRASLALDGAFATPMVDYKLSAGAIGFGETVVERLTAEGRARVDSDRILVPVRARAARIAGLNAAAGGLVTNVSINGDLAISGGRILSDNLRLRSDKVDATAIIAADMARGRYAGALKGRINQYRIDGVGVVDLNTDAELYSAPGGGWGIRGRVAGRSRQLFNEGVRNFLGGNTVASARLNLDPRGVIGVSDLRMRAPEFRVLRGSGSYDPAGPIRLTADAVSTRYGPLNARVTGTLGAPQLLLRAEKPGLGVGLAKVEARVNGRGDAYAVTATGDSNYGPFNADVLVRTGRALAIDVRAARFAGMDIAGRVQATPTGPFAGQLSFRGSGIDGVATLAAEGKFQRADLRATAANATIPGVAEFTIGQAIATASIVLADQPQILADVQVASLKHGQFVLKTARAKIAYRGGNGTVKAVATGSSGVPFDVALNGRMTPEQWLVALQGRASGVRFRTPDAMRIAIADGRYRLLPTRIDFDQGSIRIAGQYGDELTVQARLDRLDMAILNAFMPDLGMGGKATGSLDFAQASPDAFPSADVRLEIDDLTRSSLVRVSTPVHVSLLARLLPDGGDARALIRKGDATIGRVVASLRPLGPGAGSWTERLMAAPLSGGVRYNGPSALPFAFAGLPNQQLTGPIAIAADFSGLVDRPQLNGVVRADNLTYDNEGTGTRLVNLKIDGQFSNDAFVLNQLTARAGDGSVSASGRVGLSSADGFPMAINVKLNDARLARSESLGATASGTLTVTKNKGVQKIEGDISIPQANYQIIRQGASEISELTGVRRKGDLDPAQQAQAAKPARAFANFDLDVRVRADNRLMVSGMGLESEWQARINIGGTTINPQVRGTMEVVRGTYSFASRRFELTKGVIRFQGAELTNPTIDLSASTTAEGVTAILNITGTAQKPQIAFTSNPALPQDEVLSRLFFGTNVTNLSATEAIQLAAALNSLRGSGGGLNPLGQLKSATGIDRLRVLGADDTTGRGTSLAAGKYITNNIYIEIITDARGFTATQLEVSLSRALSVLSQTSSFGGSGASLRYSRDY</sequence>
<dbReference type="PANTHER" id="PTHR36985:SF1">
    <property type="entry name" value="TRANSLOCATION AND ASSEMBLY MODULE SUBUNIT TAMB"/>
    <property type="match status" value="1"/>
</dbReference>
<keyword evidence="4 5" id="KW-0472">Membrane</keyword>
<evidence type="ECO:0000259" key="6">
    <source>
        <dbReference type="Pfam" id="PF04357"/>
    </source>
</evidence>
<evidence type="ECO:0000256" key="1">
    <source>
        <dbReference type="ARBA" id="ARBA00004167"/>
    </source>
</evidence>
<feature type="transmembrane region" description="Helical" evidence="5">
    <location>
        <begin position="21"/>
        <end position="47"/>
    </location>
</feature>
<comment type="caution">
    <text evidence="7">The sequence shown here is derived from an EMBL/GenBank/DDBJ whole genome shotgun (WGS) entry which is preliminary data.</text>
</comment>
<protein>
    <recommendedName>
        <fullName evidence="6">Translocation and assembly module TamB C-terminal domain-containing protein</fullName>
    </recommendedName>
</protein>
<evidence type="ECO:0000256" key="2">
    <source>
        <dbReference type="ARBA" id="ARBA00022692"/>
    </source>
</evidence>
<feature type="domain" description="Translocation and assembly module TamB C-terminal" evidence="6">
    <location>
        <begin position="1058"/>
        <end position="1406"/>
    </location>
</feature>
<evidence type="ECO:0000256" key="5">
    <source>
        <dbReference type="SAM" id="Phobius"/>
    </source>
</evidence>
<dbReference type="Pfam" id="PF04357">
    <property type="entry name" value="TamB"/>
    <property type="match status" value="1"/>
</dbReference>
<keyword evidence="2 5" id="KW-0812">Transmembrane</keyword>
<organism evidence="7 8">
    <name type="scientific">Sphingomonas pokkalii</name>
    <dbReference type="NCBI Taxonomy" id="2175090"/>
    <lineage>
        <taxon>Bacteria</taxon>
        <taxon>Pseudomonadati</taxon>
        <taxon>Pseudomonadota</taxon>
        <taxon>Alphaproteobacteria</taxon>
        <taxon>Sphingomonadales</taxon>
        <taxon>Sphingomonadaceae</taxon>
        <taxon>Sphingomonas</taxon>
    </lineage>
</organism>
<reference evidence="7 8" key="1">
    <citation type="submission" date="2018-05" db="EMBL/GenBank/DDBJ databases">
        <title>Description of Sphingomonas pokkalii sp nov, isolated from the rhizosphere of saline tolerant pokkali rice and its draft genome analysis.</title>
        <authorList>
            <person name="Menon R."/>
            <person name="Kumari S."/>
            <person name="Rameshkumar N."/>
        </authorList>
    </citation>
    <scope>NUCLEOTIDE SEQUENCE [LARGE SCALE GENOMIC DNA]</scope>
    <source>
        <strain evidence="7 8">L3B27</strain>
    </source>
</reference>
<accession>A0A2U0SFI7</accession>
<proteinExistence type="predicted"/>
<comment type="subcellular location">
    <subcellularLocation>
        <location evidence="1">Membrane</location>
        <topology evidence="1">Single-pass membrane protein</topology>
    </subcellularLocation>
</comment>
<dbReference type="PANTHER" id="PTHR36985">
    <property type="entry name" value="TRANSLOCATION AND ASSEMBLY MODULE SUBUNIT TAMB"/>
    <property type="match status" value="1"/>
</dbReference>
<dbReference type="GO" id="GO:0009306">
    <property type="term" value="P:protein secretion"/>
    <property type="evidence" value="ECO:0007669"/>
    <property type="project" value="InterPro"/>
</dbReference>
<dbReference type="Proteomes" id="UP000245890">
    <property type="component" value="Unassembled WGS sequence"/>
</dbReference>
<dbReference type="InterPro" id="IPR007452">
    <property type="entry name" value="TamB_C"/>
</dbReference>
<evidence type="ECO:0000256" key="4">
    <source>
        <dbReference type="ARBA" id="ARBA00023136"/>
    </source>
</evidence>
<evidence type="ECO:0000313" key="8">
    <source>
        <dbReference type="Proteomes" id="UP000245890"/>
    </source>
</evidence>
<evidence type="ECO:0000313" key="7">
    <source>
        <dbReference type="EMBL" id="PVX30100.1"/>
    </source>
</evidence>
<dbReference type="GO" id="GO:0097347">
    <property type="term" value="C:TAM protein secretion complex"/>
    <property type="evidence" value="ECO:0007669"/>
    <property type="project" value="TreeGrafter"/>
</dbReference>
<dbReference type="OrthoDB" id="7784409at2"/>
<dbReference type="EMBL" id="QENQ01000001">
    <property type="protein sequence ID" value="PVX30100.1"/>
    <property type="molecule type" value="Genomic_DNA"/>
</dbReference>
<dbReference type="GO" id="GO:0005886">
    <property type="term" value="C:plasma membrane"/>
    <property type="evidence" value="ECO:0007669"/>
    <property type="project" value="InterPro"/>
</dbReference>
<keyword evidence="8" id="KW-1185">Reference proteome</keyword>